<evidence type="ECO:0000259" key="5">
    <source>
        <dbReference type="Pfam" id="PF00389"/>
    </source>
</evidence>
<dbReference type="GO" id="GO:0005829">
    <property type="term" value="C:cytosol"/>
    <property type="evidence" value="ECO:0007669"/>
    <property type="project" value="TreeGrafter"/>
</dbReference>
<feature type="domain" description="D-isomer specific 2-hydroxyacid dehydrogenase NAD-binding" evidence="6">
    <location>
        <begin position="112"/>
        <end position="291"/>
    </location>
</feature>
<dbReference type="CDD" id="cd12167">
    <property type="entry name" value="2-Hacid_dh_8"/>
    <property type="match status" value="1"/>
</dbReference>
<dbReference type="InterPro" id="IPR036291">
    <property type="entry name" value="NAD(P)-bd_dom_sf"/>
</dbReference>
<dbReference type="PANTHER" id="PTHR10996:SF178">
    <property type="entry name" value="2-HYDROXYACID DEHYDROGENASE YGL185C-RELATED"/>
    <property type="match status" value="1"/>
</dbReference>
<sequence>MRAAFAMHGALFGELFPDDVRERLAGVVDVPAAVLPHLGGTLADVDVLITGWGCPRIDAAVLERAPRLRAIAHAAGSVKGHVTAEVFRRGIVVSSAAAANAVPVADYTVSMLVLAAKSVPRRVHAYAAGGWPDGPRPGGVPAPGERAGLGAATVGVIGASRVGRLVIERLRPYGVTPLLNDPCLDARQARELGCEPVGLDDLCRRADLVTVHAPALPETYRLLDKRRLGLLPDGATLINTARGTLVDTEALTGECVSGRLNAILDVTDPEPLPAGHPLLSAPGVWVTPHVSGARGRELRALGEYAVGEVERFVAGRPLHGQVRLADLPRIA</sequence>
<dbReference type="GO" id="GO:0030267">
    <property type="term" value="F:glyoxylate reductase (NADPH) activity"/>
    <property type="evidence" value="ECO:0007669"/>
    <property type="project" value="TreeGrafter"/>
</dbReference>
<keyword evidence="3" id="KW-0520">NAD</keyword>
<dbReference type="AlphaFoldDB" id="A0A7W9GAT2"/>
<dbReference type="InterPro" id="IPR006140">
    <property type="entry name" value="D-isomer_DH_NAD-bd"/>
</dbReference>
<dbReference type="Pfam" id="PF00389">
    <property type="entry name" value="2-Hacid_dh"/>
    <property type="match status" value="1"/>
</dbReference>
<evidence type="ECO:0000313" key="8">
    <source>
        <dbReference type="Proteomes" id="UP000579153"/>
    </source>
</evidence>
<dbReference type="Gene3D" id="3.40.50.720">
    <property type="entry name" value="NAD(P)-binding Rossmann-like Domain"/>
    <property type="match status" value="2"/>
</dbReference>
<comment type="caution">
    <text evidence="7">The sequence shown here is derived from an EMBL/GenBank/DDBJ whole genome shotgun (WGS) entry which is preliminary data.</text>
</comment>
<evidence type="ECO:0000256" key="3">
    <source>
        <dbReference type="ARBA" id="ARBA00023027"/>
    </source>
</evidence>
<organism evidence="7 8">
    <name type="scientific">Nonomuraea jabiensis</name>
    <dbReference type="NCBI Taxonomy" id="882448"/>
    <lineage>
        <taxon>Bacteria</taxon>
        <taxon>Bacillati</taxon>
        <taxon>Actinomycetota</taxon>
        <taxon>Actinomycetes</taxon>
        <taxon>Streptosporangiales</taxon>
        <taxon>Streptosporangiaceae</taxon>
        <taxon>Nonomuraea</taxon>
    </lineage>
</organism>
<dbReference type="GO" id="GO:0016618">
    <property type="term" value="F:hydroxypyruvate reductase [NAD(P)H] activity"/>
    <property type="evidence" value="ECO:0007669"/>
    <property type="project" value="TreeGrafter"/>
</dbReference>
<dbReference type="SUPFAM" id="SSF52283">
    <property type="entry name" value="Formate/glycerate dehydrogenase catalytic domain-like"/>
    <property type="match status" value="1"/>
</dbReference>
<dbReference type="EMBL" id="JACHMB010000001">
    <property type="protein sequence ID" value="MBB5780362.1"/>
    <property type="molecule type" value="Genomic_DNA"/>
</dbReference>
<evidence type="ECO:0000256" key="2">
    <source>
        <dbReference type="ARBA" id="ARBA00023002"/>
    </source>
</evidence>
<dbReference type="PANTHER" id="PTHR10996">
    <property type="entry name" value="2-HYDROXYACID DEHYDROGENASE-RELATED"/>
    <property type="match status" value="1"/>
</dbReference>
<proteinExistence type="inferred from homology"/>
<dbReference type="InterPro" id="IPR006139">
    <property type="entry name" value="D-isomer_2_OHA_DH_cat_dom"/>
</dbReference>
<keyword evidence="8" id="KW-1185">Reference proteome</keyword>
<dbReference type="GO" id="GO:0051287">
    <property type="term" value="F:NAD binding"/>
    <property type="evidence" value="ECO:0007669"/>
    <property type="project" value="InterPro"/>
</dbReference>
<evidence type="ECO:0000259" key="6">
    <source>
        <dbReference type="Pfam" id="PF02826"/>
    </source>
</evidence>
<keyword evidence="2 4" id="KW-0560">Oxidoreductase</keyword>
<dbReference type="Proteomes" id="UP000579153">
    <property type="component" value="Unassembled WGS sequence"/>
</dbReference>
<dbReference type="SUPFAM" id="SSF51735">
    <property type="entry name" value="NAD(P)-binding Rossmann-fold domains"/>
    <property type="match status" value="1"/>
</dbReference>
<feature type="domain" description="D-isomer specific 2-hydroxyacid dehydrogenase catalytic" evidence="5">
    <location>
        <begin position="42"/>
        <end position="322"/>
    </location>
</feature>
<dbReference type="RefSeq" id="WP_221519658.1">
    <property type="nucleotide sequence ID" value="NZ_JACHMB010000001.1"/>
</dbReference>
<accession>A0A7W9GAT2</accession>
<dbReference type="Pfam" id="PF02826">
    <property type="entry name" value="2-Hacid_dh_C"/>
    <property type="match status" value="1"/>
</dbReference>
<evidence type="ECO:0000256" key="1">
    <source>
        <dbReference type="ARBA" id="ARBA00005854"/>
    </source>
</evidence>
<dbReference type="InterPro" id="IPR050223">
    <property type="entry name" value="D-isomer_2-hydroxyacid_DH"/>
</dbReference>
<evidence type="ECO:0000313" key="7">
    <source>
        <dbReference type="EMBL" id="MBB5780362.1"/>
    </source>
</evidence>
<comment type="similarity">
    <text evidence="1 4">Belongs to the D-isomer specific 2-hydroxyacid dehydrogenase family.</text>
</comment>
<gene>
    <name evidence="7" type="ORF">HD596_007118</name>
</gene>
<evidence type="ECO:0000256" key="4">
    <source>
        <dbReference type="RuleBase" id="RU003719"/>
    </source>
</evidence>
<protein>
    <submittedName>
        <fullName evidence="7">Phosphoglycerate dehydrogenase-like enzyme</fullName>
    </submittedName>
</protein>
<reference evidence="7 8" key="1">
    <citation type="submission" date="2020-08" db="EMBL/GenBank/DDBJ databases">
        <title>Sequencing the genomes of 1000 actinobacteria strains.</title>
        <authorList>
            <person name="Klenk H.-P."/>
        </authorList>
    </citation>
    <scope>NUCLEOTIDE SEQUENCE [LARGE SCALE GENOMIC DNA]</scope>
    <source>
        <strain evidence="7 8">DSM 45507</strain>
    </source>
</reference>
<name>A0A7W9GAT2_9ACTN</name>